<proteinExistence type="predicted"/>
<reference evidence="2 3" key="2">
    <citation type="journal article" date="2012" name="Environ. Microbiol.">
        <title>Characterization of the first alginolytic operons in a marine bacterium: from their emergence in marine Flavobacteriia to their independent transfers to marine Proteobacteria and human gut Bacteroides.</title>
        <authorList>
            <person name="Thomas F."/>
            <person name="Barbeyron T."/>
            <person name="Tonon T."/>
            <person name="Genicot S."/>
            <person name="Czjzek M."/>
            <person name="Michel G."/>
        </authorList>
    </citation>
    <scope>NUCLEOTIDE SEQUENCE [LARGE SCALE GENOMIC DNA]</scope>
    <source>
        <strain evidence="3">DSM 12802 / CCUG 47099 / CIP 106680 / NCIMB 13871 / Dsij</strain>
    </source>
</reference>
<name>G0LBP5_ZOBGA</name>
<organism evidence="2 3">
    <name type="scientific">Zobellia galactanivorans (strain DSM 12802 / CCUG 47099 / CIP 106680 / NCIMB 13871 / Dsij)</name>
    <dbReference type="NCBI Taxonomy" id="63186"/>
    <lineage>
        <taxon>Bacteria</taxon>
        <taxon>Pseudomonadati</taxon>
        <taxon>Bacteroidota</taxon>
        <taxon>Flavobacteriia</taxon>
        <taxon>Flavobacteriales</taxon>
        <taxon>Flavobacteriaceae</taxon>
        <taxon>Zobellia</taxon>
    </lineage>
</organism>
<dbReference type="AlphaFoldDB" id="G0LBP5"/>
<dbReference type="STRING" id="63186.ZOBELLIA_2185"/>
<evidence type="ECO:0000256" key="1">
    <source>
        <dbReference type="SAM" id="MobiDB-lite"/>
    </source>
</evidence>
<accession>G0LBP5</accession>
<dbReference type="PATRIC" id="fig|63186.3.peg.2150"/>
<evidence type="ECO:0000313" key="3">
    <source>
        <dbReference type="Proteomes" id="UP000008898"/>
    </source>
</evidence>
<sequence>MTMPVKHIATGEIHQGLKGGTTGCGFDTTERPSHWTNTSKPITCSKNGCKN</sequence>
<protein>
    <submittedName>
        <fullName evidence="2">Uncharacterized protein</fullName>
    </submittedName>
</protein>
<evidence type="ECO:0000313" key="2">
    <source>
        <dbReference type="EMBL" id="CAZ96341.1"/>
    </source>
</evidence>
<dbReference type="HOGENOM" id="CLU_3136636_0_0_10"/>
<dbReference type="EMBL" id="FP476056">
    <property type="protein sequence ID" value="CAZ96341.1"/>
    <property type="molecule type" value="Genomic_DNA"/>
</dbReference>
<dbReference type="Proteomes" id="UP000008898">
    <property type="component" value="Chromosome"/>
</dbReference>
<gene>
    <name evidence="2" type="ordered locus">zobellia_2185</name>
</gene>
<dbReference type="KEGG" id="zga:ZOBELLIA_2185"/>
<keyword evidence="3" id="KW-1185">Reference proteome</keyword>
<feature type="region of interest" description="Disordered" evidence="1">
    <location>
        <begin position="1"/>
        <end position="40"/>
    </location>
</feature>
<reference evidence="3" key="1">
    <citation type="submission" date="2009-07" db="EMBL/GenBank/DDBJ databases">
        <title>Complete genome sequence of Zobellia galactanivorans Dsij.</title>
        <authorList>
            <consortium name="Genoscope - CEA"/>
        </authorList>
    </citation>
    <scope>NUCLEOTIDE SEQUENCE [LARGE SCALE GENOMIC DNA]</scope>
    <source>
        <strain evidence="3">DSM 12802 / CCUG 47099 / CIP 106680 / NCIMB 13871 / Dsij</strain>
    </source>
</reference>